<dbReference type="InterPro" id="IPR038883">
    <property type="entry name" value="AN11006-like"/>
</dbReference>
<evidence type="ECO:0000256" key="1">
    <source>
        <dbReference type="SAM" id="MobiDB-lite"/>
    </source>
</evidence>
<dbReference type="STRING" id="86049.A0A1C1D264"/>
<dbReference type="PANTHER" id="PTHR42085:SF2">
    <property type="entry name" value="F-BOX DOMAIN-CONTAINING PROTEIN"/>
    <property type="match status" value="1"/>
</dbReference>
<dbReference type="AlphaFoldDB" id="A0A1C1D264"/>
<evidence type="ECO:0000313" key="2">
    <source>
        <dbReference type="EMBL" id="OCT54811.1"/>
    </source>
</evidence>
<dbReference type="eggNOG" id="ENOG502SH9S">
    <property type="taxonomic scope" value="Eukaryota"/>
</dbReference>
<feature type="compositionally biased region" description="Basic residues" evidence="1">
    <location>
        <begin position="200"/>
        <end position="211"/>
    </location>
</feature>
<dbReference type="VEuPathDB" id="FungiDB:G647_04904"/>
<sequence>MAPTTRKRAKTAATPDSAGADTGGTSHVVEEGSGCDDKIDNTFEDAFPDAQSDHDSDDSDYVANGRKKRKRKSDKGQKAKPKPLTAFEGPPPLPVGDLSDNEYARNEDATAAESDDDGLWSTSRRSNAAALAVAKENKVAPELSIQITGNGEAKTLISHNLATLLSNAGMTNLTLTLPAAFAGEKADSNMDNLANTTPGQKKKKKQRKKKSGFFKTLSPELRLRIYKQLSKLDKPIEFGKSDVSASAQFLRTCKQAHVEGREILYGENSFHFTRDTRTRGKFYDKVWKEIGYKDIRRFLQDIGPDNIACLKHISFQLTDAPDNRTRSVPGQITERRFVEDPHLQEIFRLIAANATLKTLALQFAGRAMVTQYDRRFLRALTEMKCYKLVIINQFFSSTHKCAYNLKDKLKQVMWVRDEKGNRVKLEEARKPVKMVYSVGPAAPFMVNWEVVR</sequence>
<comment type="caution">
    <text evidence="2">The sequence shown here is derived from an EMBL/GenBank/DDBJ whole genome shotgun (WGS) entry which is preliminary data.</text>
</comment>
<feature type="compositionally biased region" description="Basic residues" evidence="1">
    <location>
        <begin position="1"/>
        <end position="10"/>
    </location>
</feature>
<feature type="region of interest" description="Disordered" evidence="1">
    <location>
        <begin position="189"/>
        <end position="211"/>
    </location>
</feature>
<keyword evidence="3" id="KW-1185">Reference proteome</keyword>
<dbReference type="Proteomes" id="UP000094526">
    <property type="component" value="Unassembled WGS sequence"/>
</dbReference>
<dbReference type="PANTHER" id="PTHR42085">
    <property type="entry name" value="F-BOX DOMAIN-CONTAINING PROTEIN"/>
    <property type="match status" value="1"/>
</dbReference>
<evidence type="ECO:0000313" key="3">
    <source>
        <dbReference type="Proteomes" id="UP000094526"/>
    </source>
</evidence>
<feature type="compositionally biased region" description="Basic residues" evidence="1">
    <location>
        <begin position="65"/>
        <end position="81"/>
    </location>
</feature>
<gene>
    <name evidence="2" type="ORF">CLCR_02912</name>
</gene>
<accession>A0A1C1D264</accession>
<feature type="compositionally biased region" description="Polar residues" evidence="1">
    <location>
        <begin position="189"/>
        <end position="199"/>
    </location>
</feature>
<dbReference type="VEuPathDB" id="FungiDB:CLCR_02912"/>
<dbReference type="OrthoDB" id="2951834at2759"/>
<name>A0A1C1D264_9EURO</name>
<reference evidence="3" key="1">
    <citation type="submission" date="2015-07" db="EMBL/GenBank/DDBJ databases">
        <authorList>
            <person name="Teixeira M.M."/>
            <person name="Souza R.C."/>
            <person name="Almeida L.G."/>
            <person name="Vicente V.A."/>
            <person name="de Hoog S."/>
            <person name="Bocca A.L."/>
            <person name="de Almeida S.R."/>
            <person name="Vasconcelos A.T."/>
            <person name="Felipe M.S."/>
        </authorList>
    </citation>
    <scope>NUCLEOTIDE SEQUENCE [LARGE SCALE GENOMIC DNA]</scope>
    <source>
        <strain evidence="3">KSF</strain>
    </source>
</reference>
<organism evidence="2 3">
    <name type="scientific">Cladophialophora carrionii</name>
    <dbReference type="NCBI Taxonomy" id="86049"/>
    <lineage>
        <taxon>Eukaryota</taxon>
        <taxon>Fungi</taxon>
        <taxon>Dikarya</taxon>
        <taxon>Ascomycota</taxon>
        <taxon>Pezizomycotina</taxon>
        <taxon>Eurotiomycetes</taxon>
        <taxon>Chaetothyriomycetidae</taxon>
        <taxon>Chaetothyriales</taxon>
        <taxon>Herpotrichiellaceae</taxon>
        <taxon>Cladophialophora</taxon>
    </lineage>
</organism>
<feature type="region of interest" description="Disordered" evidence="1">
    <location>
        <begin position="1"/>
        <end position="100"/>
    </location>
</feature>
<protein>
    <submittedName>
        <fullName evidence="2">Uncharacterized protein</fullName>
    </submittedName>
</protein>
<dbReference type="EMBL" id="LGRB01000003">
    <property type="protein sequence ID" value="OCT54811.1"/>
    <property type="molecule type" value="Genomic_DNA"/>
</dbReference>
<proteinExistence type="predicted"/>